<proteinExistence type="inferred from homology"/>
<dbReference type="RefSeq" id="WP_303910348.1">
    <property type="nucleotide sequence ID" value="NZ_DYXM01000022.1"/>
</dbReference>
<evidence type="ECO:0000256" key="1">
    <source>
        <dbReference type="ARBA" id="ARBA00009353"/>
    </source>
</evidence>
<evidence type="ECO:0000256" key="2">
    <source>
        <dbReference type="SAM" id="MobiDB-lite"/>
    </source>
</evidence>
<reference evidence="5" key="2">
    <citation type="submission" date="2021-09" db="EMBL/GenBank/DDBJ databases">
        <authorList>
            <person name="Gilroy R."/>
        </authorList>
    </citation>
    <scope>NUCLEOTIDE SEQUENCE</scope>
    <source>
        <strain evidence="5">ChiGjej1B1-18357</strain>
    </source>
</reference>
<dbReference type="Pfam" id="PF01370">
    <property type="entry name" value="Epimerase"/>
    <property type="match status" value="1"/>
</dbReference>
<dbReference type="SUPFAM" id="SSF55961">
    <property type="entry name" value="Bet v1-like"/>
    <property type="match status" value="1"/>
</dbReference>
<comment type="caution">
    <text evidence="5">The sequence shown here is derived from an EMBL/GenBank/DDBJ whole genome shotgun (WGS) entry which is preliminary data.</text>
</comment>
<feature type="region of interest" description="Disordered" evidence="2">
    <location>
        <begin position="479"/>
        <end position="503"/>
    </location>
</feature>
<dbReference type="Gene3D" id="3.40.50.720">
    <property type="entry name" value="NAD(P)-binding Rossmann-like Domain"/>
    <property type="match status" value="1"/>
</dbReference>
<dbReference type="NCBIfam" id="TIGR01777">
    <property type="entry name" value="yfcH"/>
    <property type="match status" value="1"/>
</dbReference>
<dbReference type="InterPro" id="IPR013549">
    <property type="entry name" value="DUF1731"/>
</dbReference>
<evidence type="ECO:0000313" key="5">
    <source>
        <dbReference type="EMBL" id="HJE89573.1"/>
    </source>
</evidence>
<dbReference type="Proteomes" id="UP000776650">
    <property type="component" value="Unassembled WGS sequence"/>
</dbReference>
<feature type="compositionally biased region" description="Polar residues" evidence="2">
    <location>
        <begin position="119"/>
        <end position="133"/>
    </location>
</feature>
<reference evidence="5" key="1">
    <citation type="journal article" date="2021" name="PeerJ">
        <title>Extensive microbial diversity within the chicken gut microbiome revealed by metagenomics and culture.</title>
        <authorList>
            <person name="Gilroy R."/>
            <person name="Ravi A."/>
            <person name="Getino M."/>
            <person name="Pursley I."/>
            <person name="Horton D.L."/>
            <person name="Alikhan N.F."/>
            <person name="Baker D."/>
            <person name="Gharbi K."/>
            <person name="Hall N."/>
            <person name="Watson M."/>
            <person name="Adriaenssens E.M."/>
            <person name="Foster-Nyarko E."/>
            <person name="Jarju S."/>
            <person name="Secka A."/>
            <person name="Antonio M."/>
            <person name="Oren A."/>
            <person name="Chaudhuri R.R."/>
            <person name="La Ragione R."/>
            <person name="Hildebrand F."/>
            <person name="Pallen M.J."/>
        </authorList>
    </citation>
    <scope>NUCLEOTIDE SEQUENCE</scope>
    <source>
        <strain evidence="5">ChiGjej1B1-18357</strain>
    </source>
</reference>
<dbReference type="InterPro" id="IPR010099">
    <property type="entry name" value="SDR39U1"/>
</dbReference>
<feature type="region of interest" description="Disordered" evidence="2">
    <location>
        <begin position="112"/>
        <end position="135"/>
    </location>
</feature>
<dbReference type="SUPFAM" id="SSF51735">
    <property type="entry name" value="NAD(P)-binding Rossmann-fold domains"/>
    <property type="match status" value="1"/>
</dbReference>
<feature type="domain" description="DUF1731" evidence="4">
    <location>
        <begin position="424"/>
        <end position="471"/>
    </location>
</feature>
<gene>
    <name evidence="5" type="ORF">K8V11_01010</name>
</gene>
<evidence type="ECO:0000259" key="4">
    <source>
        <dbReference type="Pfam" id="PF08338"/>
    </source>
</evidence>
<dbReference type="AlphaFoldDB" id="A0A921F2V6"/>
<organism evidence="5 6">
    <name type="scientific">Dietzia timorensis</name>
    <dbReference type="NCBI Taxonomy" id="499555"/>
    <lineage>
        <taxon>Bacteria</taxon>
        <taxon>Bacillati</taxon>
        <taxon>Actinomycetota</taxon>
        <taxon>Actinomycetes</taxon>
        <taxon>Mycobacteriales</taxon>
        <taxon>Dietziaceae</taxon>
        <taxon>Dietzia</taxon>
    </lineage>
</organism>
<dbReference type="InterPro" id="IPR036291">
    <property type="entry name" value="NAD(P)-bd_dom_sf"/>
</dbReference>
<protein>
    <submittedName>
        <fullName evidence="5">TIGR01777 family oxidoreductase</fullName>
    </submittedName>
</protein>
<dbReference type="PANTHER" id="PTHR11092:SF0">
    <property type="entry name" value="EPIMERASE FAMILY PROTEIN SDR39U1"/>
    <property type="match status" value="1"/>
</dbReference>
<dbReference type="Gene3D" id="3.30.530.20">
    <property type="match status" value="1"/>
</dbReference>
<name>A0A921F2V6_9ACTN</name>
<comment type="similarity">
    <text evidence="1">Belongs to the NAD(P)-dependent epimerase/dehydratase family. SDR39U1 subfamily.</text>
</comment>
<evidence type="ECO:0000259" key="3">
    <source>
        <dbReference type="Pfam" id="PF01370"/>
    </source>
</evidence>
<dbReference type="InterPro" id="IPR001509">
    <property type="entry name" value="Epimerase_deHydtase"/>
</dbReference>
<dbReference type="EMBL" id="DYXM01000022">
    <property type="protein sequence ID" value="HJE89573.1"/>
    <property type="molecule type" value="Genomic_DNA"/>
</dbReference>
<dbReference type="PANTHER" id="PTHR11092">
    <property type="entry name" value="SUGAR NUCLEOTIDE EPIMERASE RELATED"/>
    <property type="match status" value="1"/>
</dbReference>
<sequence>MSFSHTCIIDAEPERVWQYFSSPGALRRLAPPFLALQPVSEASSLAEGTAVLAPATSLPGPLRGPSHPRWIARHDPRGYIEGARFVDRCASAPYLQLTGWVHTHTVEAVDNEPEGAEDSANSDGSASSTQSTAVGDHVDARVPAGFLARTFAYRYRQLAADLDVLERLRVAARERGAGSLTVAVSGASGLVGAQLTAFLTIAGHSVVRLVRHESDRPGERQWDPESPAPDLLDDIDVLVHLAGAPIAGRFTDAHVEKVRSSRIGPTRALAELVAARGGATALVCASAIGLFGAERGDEILDEDAAPGEGPVADIVREWEDACAPARDAGARVVNVRTGIALSGAGGMLGALAPLFSTGLGGKIGDGEQWLSWIALDDLVDIYAHAVVDPRFEGAINAAAPNPVRNSEFTEILGHVLRRPTVIPVPAAAPALVLGRDGARELALADQRVVPARLAELDHPFRFRSLSGALAHELGREKLPDVLPDAPVETPGGAAESSPGEPGA</sequence>
<dbReference type="InterPro" id="IPR023393">
    <property type="entry name" value="START-like_dom_sf"/>
</dbReference>
<feature type="domain" description="NAD-dependent epimerase/dehydratase" evidence="3">
    <location>
        <begin position="183"/>
        <end position="390"/>
    </location>
</feature>
<evidence type="ECO:0000313" key="6">
    <source>
        <dbReference type="Proteomes" id="UP000776650"/>
    </source>
</evidence>
<dbReference type="Pfam" id="PF08338">
    <property type="entry name" value="DUF1731"/>
    <property type="match status" value="1"/>
</dbReference>
<accession>A0A921F2V6</accession>